<proteinExistence type="predicted"/>
<sequence>LQLLLSSVKPTPSECLAKEYGVAMIVVLFQKRKFANQYLESFVQATALLSHRGNSSTLSTPLSYFLPNSTAKYYLYLGSLTFPPCTAGVTVVVFSQPVDIGEGQLQALRRNLYYYEGSCKYTVAGNLRPVKKLETQVYRSFKFTGVTGASGRPVHFASWTAVLAMALYKCSSAQFRRNKGA</sequence>
<name>A0AC60Q389_IXOPE</name>
<accession>A0AC60Q389</accession>
<organism evidence="1 2">
    <name type="scientific">Ixodes persulcatus</name>
    <name type="common">Taiga tick</name>
    <dbReference type="NCBI Taxonomy" id="34615"/>
    <lineage>
        <taxon>Eukaryota</taxon>
        <taxon>Metazoa</taxon>
        <taxon>Ecdysozoa</taxon>
        <taxon>Arthropoda</taxon>
        <taxon>Chelicerata</taxon>
        <taxon>Arachnida</taxon>
        <taxon>Acari</taxon>
        <taxon>Parasitiformes</taxon>
        <taxon>Ixodida</taxon>
        <taxon>Ixodoidea</taxon>
        <taxon>Ixodidae</taxon>
        <taxon>Ixodinae</taxon>
        <taxon>Ixodes</taxon>
    </lineage>
</organism>
<reference evidence="1 2" key="1">
    <citation type="journal article" date="2020" name="Cell">
        <title>Large-Scale Comparative Analyses of Tick Genomes Elucidate Their Genetic Diversity and Vector Capacities.</title>
        <authorList>
            <consortium name="Tick Genome and Microbiome Consortium (TIGMIC)"/>
            <person name="Jia N."/>
            <person name="Wang J."/>
            <person name="Shi W."/>
            <person name="Du L."/>
            <person name="Sun Y."/>
            <person name="Zhan W."/>
            <person name="Jiang J.F."/>
            <person name="Wang Q."/>
            <person name="Zhang B."/>
            <person name="Ji P."/>
            <person name="Bell-Sakyi L."/>
            <person name="Cui X.M."/>
            <person name="Yuan T.T."/>
            <person name="Jiang B.G."/>
            <person name="Yang W.F."/>
            <person name="Lam T.T."/>
            <person name="Chang Q.C."/>
            <person name="Ding S.J."/>
            <person name="Wang X.J."/>
            <person name="Zhu J.G."/>
            <person name="Ruan X.D."/>
            <person name="Zhao L."/>
            <person name="Wei J.T."/>
            <person name="Ye R.Z."/>
            <person name="Que T.C."/>
            <person name="Du C.H."/>
            <person name="Zhou Y.H."/>
            <person name="Cheng J.X."/>
            <person name="Dai P.F."/>
            <person name="Guo W.B."/>
            <person name="Han X.H."/>
            <person name="Huang E.J."/>
            <person name="Li L.F."/>
            <person name="Wei W."/>
            <person name="Gao Y.C."/>
            <person name="Liu J.Z."/>
            <person name="Shao H.Z."/>
            <person name="Wang X."/>
            <person name="Wang C.C."/>
            <person name="Yang T.C."/>
            <person name="Huo Q.B."/>
            <person name="Li W."/>
            <person name="Chen H.Y."/>
            <person name="Chen S.E."/>
            <person name="Zhou L.G."/>
            <person name="Ni X.B."/>
            <person name="Tian J.H."/>
            <person name="Sheng Y."/>
            <person name="Liu T."/>
            <person name="Pan Y.S."/>
            <person name="Xia L.Y."/>
            <person name="Li J."/>
            <person name="Zhao F."/>
            <person name="Cao W.C."/>
        </authorList>
    </citation>
    <scope>NUCLEOTIDE SEQUENCE [LARGE SCALE GENOMIC DNA]</scope>
    <source>
        <strain evidence="1">Iper-2018</strain>
    </source>
</reference>
<comment type="caution">
    <text evidence="1">The sequence shown here is derived from an EMBL/GenBank/DDBJ whole genome shotgun (WGS) entry which is preliminary data.</text>
</comment>
<dbReference type="Proteomes" id="UP000805193">
    <property type="component" value="Unassembled WGS sequence"/>
</dbReference>
<dbReference type="EMBL" id="JABSTQ010009553">
    <property type="protein sequence ID" value="KAG0428200.1"/>
    <property type="molecule type" value="Genomic_DNA"/>
</dbReference>
<evidence type="ECO:0000313" key="1">
    <source>
        <dbReference type="EMBL" id="KAG0428200.1"/>
    </source>
</evidence>
<feature type="non-terminal residue" evidence="1">
    <location>
        <position position="1"/>
    </location>
</feature>
<keyword evidence="2" id="KW-1185">Reference proteome</keyword>
<gene>
    <name evidence="1" type="ORF">HPB47_024803</name>
</gene>
<evidence type="ECO:0000313" key="2">
    <source>
        <dbReference type="Proteomes" id="UP000805193"/>
    </source>
</evidence>
<protein>
    <submittedName>
        <fullName evidence="1">Uncharacterized protein</fullName>
    </submittedName>
</protein>